<gene>
    <name evidence="1" type="ORF">DSO57_1016691</name>
</gene>
<dbReference type="Proteomes" id="UP001165960">
    <property type="component" value="Unassembled WGS sequence"/>
</dbReference>
<evidence type="ECO:0000313" key="1">
    <source>
        <dbReference type="EMBL" id="KAJ9050190.1"/>
    </source>
</evidence>
<name>A0ACC2RJB1_9FUNG</name>
<comment type="caution">
    <text evidence="1">The sequence shown here is derived from an EMBL/GenBank/DDBJ whole genome shotgun (WGS) entry which is preliminary data.</text>
</comment>
<organism evidence="1 2">
    <name type="scientific">Entomophthora muscae</name>
    <dbReference type="NCBI Taxonomy" id="34485"/>
    <lineage>
        <taxon>Eukaryota</taxon>
        <taxon>Fungi</taxon>
        <taxon>Fungi incertae sedis</taxon>
        <taxon>Zoopagomycota</taxon>
        <taxon>Entomophthoromycotina</taxon>
        <taxon>Entomophthoromycetes</taxon>
        <taxon>Entomophthorales</taxon>
        <taxon>Entomophthoraceae</taxon>
        <taxon>Entomophthora</taxon>
    </lineage>
</organism>
<evidence type="ECO:0000313" key="2">
    <source>
        <dbReference type="Proteomes" id="UP001165960"/>
    </source>
</evidence>
<accession>A0ACC2RJB1</accession>
<dbReference type="EMBL" id="QTSX02007168">
    <property type="protein sequence ID" value="KAJ9050190.1"/>
    <property type="molecule type" value="Genomic_DNA"/>
</dbReference>
<sequence>MVLVDTGATHNSMSQKSVDLLGLEYFPGSEVKGGLWNVAPSYWLHKPWLVVISRHGFANGLSTMKKPMYPVILGVDGWRESQLVPVPEKGILKGNHPAGLVIDTPSTNGLQDIFSGSGSTSSE</sequence>
<reference evidence="1" key="1">
    <citation type="submission" date="2022-04" db="EMBL/GenBank/DDBJ databases">
        <title>Genome of the entomopathogenic fungus Entomophthora muscae.</title>
        <authorList>
            <person name="Elya C."/>
            <person name="Lovett B.R."/>
            <person name="Lee E."/>
            <person name="Macias A.M."/>
            <person name="Hajek A.E."/>
            <person name="De Bivort B.L."/>
            <person name="Kasson M.T."/>
            <person name="De Fine Licht H.H."/>
            <person name="Stajich J.E."/>
        </authorList>
    </citation>
    <scope>NUCLEOTIDE SEQUENCE</scope>
    <source>
        <strain evidence="1">Berkeley</strain>
    </source>
</reference>
<keyword evidence="2" id="KW-1185">Reference proteome</keyword>
<protein>
    <submittedName>
        <fullName evidence="1">Uncharacterized protein</fullName>
    </submittedName>
</protein>
<proteinExistence type="predicted"/>